<gene>
    <name evidence="3" type="ORF">KUH32_05240</name>
</gene>
<comment type="cofactor">
    <cofactor evidence="1">
        <name>Mg(2+)</name>
        <dbReference type="ChEBI" id="CHEBI:18420"/>
    </cofactor>
</comment>
<evidence type="ECO:0000256" key="1">
    <source>
        <dbReference type="ARBA" id="ARBA00001946"/>
    </source>
</evidence>
<evidence type="ECO:0000313" key="3">
    <source>
        <dbReference type="EMBL" id="MBV2359165.1"/>
    </source>
</evidence>
<sequence>MVFLGTDLLVLQRDHSPGIPWPGFLDFPGGARDGDETPEACAIREAEEEVGLLLDARALTLAHLRDVGSGVSWFFATHLPGSARDAVRFGGEGAGWLTMPPGLFIQHPHAIPHFRSILRDYMKKSREDEPPG</sequence>
<dbReference type="PROSITE" id="PS51462">
    <property type="entry name" value="NUDIX"/>
    <property type="match status" value="1"/>
</dbReference>
<feature type="domain" description="Nudix hydrolase" evidence="2">
    <location>
        <begin position="1"/>
        <end position="124"/>
    </location>
</feature>
<keyword evidence="4" id="KW-1185">Reference proteome</keyword>
<proteinExistence type="predicted"/>
<name>A0ABS6N586_9RHOB</name>
<comment type="caution">
    <text evidence="3">The sequence shown here is derived from an EMBL/GenBank/DDBJ whole genome shotgun (WGS) entry which is preliminary data.</text>
</comment>
<reference evidence="3" key="1">
    <citation type="submission" date="2021-06" db="EMBL/GenBank/DDBJ databases">
        <title>Thalassococcus sp. CAU 1522 isolated from sea sand, Republic of Korea.</title>
        <authorList>
            <person name="Kim W."/>
        </authorList>
    </citation>
    <scope>NUCLEOTIDE SEQUENCE</scope>
    <source>
        <strain evidence="3">CAU 1522</strain>
    </source>
</reference>
<dbReference type="PROSITE" id="PS00893">
    <property type="entry name" value="NUDIX_BOX"/>
    <property type="match status" value="1"/>
</dbReference>
<dbReference type="Pfam" id="PF00293">
    <property type="entry name" value="NUDIX"/>
    <property type="match status" value="1"/>
</dbReference>
<organism evidence="3 4">
    <name type="scientific">Thalassococcus arenae</name>
    <dbReference type="NCBI Taxonomy" id="2851652"/>
    <lineage>
        <taxon>Bacteria</taxon>
        <taxon>Pseudomonadati</taxon>
        <taxon>Pseudomonadota</taxon>
        <taxon>Alphaproteobacteria</taxon>
        <taxon>Rhodobacterales</taxon>
        <taxon>Roseobacteraceae</taxon>
        <taxon>Thalassococcus</taxon>
    </lineage>
</organism>
<dbReference type="InterPro" id="IPR020084">
    <property type="entry name" value="NUDIX_hydrolase_CS"/>
</dbReference>
<evidence type="ECO:0000259" key="2">
    <source>
        <dbReference type="PROSITE" id="PS51462"/>
    </source>
</evidence>
<accession>A0ABS6N586</accession>
<dbReference type="InterPro" id="IPR000086">
    <property type="entry name" value="NUDIX_hydrolase_dom"/>
</dbReference>
<dbReference type="EMBL" id="JAHRWL010000001">
    <property type="protein sequence ID" value="MBV2359165.1"/>
    <property type="molecule type" value="Genomic_DNA"/>
</dbReference>
<protein>
    <submittedName>
        <fullName evidence="3">NUDIX domain-containing protein</fullName>
    </submittedName>
</protein>
<dbReference type="Proteomes" id="UP001166293">
    <property type="component" value="Unassembled WGS sequence"/>
</dbReference>
<evidence type="ECO:0000313" key="4">
    <source>
        <dbReference type="Proteomes" id="UP001166293"/>
    </source>
</evidence>